<name>A0ABW1VHP5_9MICO</name>
<comment type="caution">
    <text evidence="1">The sequence shown here is derived from an EMBL/GenBank/DDBJ whole genome shotgun (WGS) entry which is preliminary data.</text>
</comment>
<proteinExistence type="predicted"/>
<accession>A0ABW1VHP5</accession>
<evidence type="ECO:0000313" key="2">
    <source>
        <dbReference type="Proteomes" id="UP001596306"/>
    </source>
</evidence>
<dbReference type="RefSeq" id="WP_386733295.1">
    <property type="nucleotide sequence ID" value="NZ_JBHSTP010000004.1"/>
</dbReference>
<dbReference type="Proteomes" id="UP001596306">
    <property type="component" value="Unassembled WGS sequence"/>
</dbReference>
<gene>
    <name evidence="1" type="ORF">ACFQB0_15315</name>
</gene>
<dbReference type="EMBL" id="JBHSTP010000004">
    <property type="protein sequence ID" value="MFC6357479.1"/>
    <property type="molecule type" value="Genomic_DNA"/>
</dbReference>
<reference evidence="2" key="1">
    <citation type="journal article" date="2019" name="Int. J. Syst. Evol. Microbiol.">
        <title>The Global Catalogue of Microorganisms (GCM) 10K type strain sequencing project: providing services to taxonomists for standard genome sequencing and annotation.</title>
        <authorList>
            <consortium name="The Broad Institute Genomics Platform"/>
            <consortium name="The Broad Institute Genome Sequencing Center for Infectious Disease"/>
            <person name="Wu L."/>
            <person name="Ma J."/>
        </authorList>
    </citation>
    <scope>NUCLEOTIDE SEQUENCE [LARGE SCALE GENOMIC DNA]</scope>
    <source>
        <strain evidence="2">CCUG 43304</strain>
    </source>
</reference>
<organism evidence="1 2">
    <name type="scientific">Luethyella okanaganae</name>
    <dbReference type="NCBI Taxonomy" id="69372"/>
    <lineage>
        <taxon>Bacteria</taxon>
        <taxon>Bacillati</taxon>
        <taxon>Actinomycetota</taxon>
        <taxon>Actinomycetes</taxon>
        <taxon>Micrococcales</taxon>
        <taxon>Microbacteriaceae</taxon>
        <taxon>Luethyella</taxon>
    </lineage>
</organism>
<protein>
    <submittedName>
        <fullName evidence="1">Uncharacterized protein</fullName>
    </submittedName>
</protein>
<keyword evidence="2" id="KW-1185">Reference proteome</keyword>
<evidence type="ECO:0000313" key="1">
    <source>
        <dbReference type="EMBL" id="MFC6357479.1"/>
    </source>
</evidence>
<sequence>MPQTSHVVAASASLRAPSKTVSFVRGILALDREEASRIGESGTSLLADGVSSGAR</sequence>